<dbReference type="InterPro" id="IPR000120">
    <property type="entry name" value="Amidase"/>
</dbReference>
<evidence type="ECO:0000313" key="4">
    <source>
        <dbReference type="Proteomes" id="UP001161409"/>
    </source>
</evidence>
<reference evidence="3" key="1">
    <citation type="journal article" date="2014" name="Int. J. Syst. Evol. Microbiol.">
        <title>Complete genome of a new Firmicutes species belonging to the dominant human colonic microbiota ('Ruminococcus bicirculans') reveals two chromosomes and a selective capacity to utilize plant glucans.</title>
        <authorList>
            <consortium name="NISC Comparative Sequencing Program"/>
            <person name="Wegmann U."/>
            <person name="Louis P."/>
            <person name="Goesmann A."/>
            <person name="Henrissat B."/>
            <person name="Duncan S.H."/>
            <person name="Flint H.J."/>
        </authorList>
    </citation>
    <scope>NUCLEOTIDE SEQUENCE</scope>
    <source>
        <strain evidence="3">NBRC 103408</strain>
    </source>
</reference>
<keyword evidence="4" id="KW-1185">Reference proteome</keyword>
<evidence type="ECO:0000259" key="2">
    <source>
        <dbReference type="Pfam" id="PF01425"/>
    </source>
</evidence>
<name>A0ABQ5U623_9PROT</name>
<dbReference type="EMBL" id="BSNF01000008">
    <property type="protein sequence ID" value="GLQ07153.1"/>
    <property type="molecule type" value="Genomic_DNA"/>
</dbReference>
<dbReference type="SUPFAM" id="SSF75304">
    <property type="entry name" value="Amidase signature (AS) enzymes"/>
    <property type="match status" value="1"/>
</dbReference>
<dbReference type="InterPro" id="IPR023631">
    <property type="entry name" value="Amidase_dom"/>
</dbReference>
<dbReference type="Pfam" id="PF01425">
    <property type="entry name" value="Amidase"/>
    <property type="match status" value="1"/>
</dbReference>
<dbReference type="InterPro" id="IPR036928">
    <property type="entry name" value="AS_sf"/>
</dbReference>
<gene>
    <name evidence="3" type="ORF">GCM10007924_23740</name>
</gene>
<feature type="domain" description="Amidase" evidence="2">
    <location>
        <begin position="26"/>
        <end position="446"/>
    </location>
</feature>
<dbReference type="Proteomes" id="UP001161409">
    <property type="component" value="Unassembled WGS sequence"/>
</dbReference>
<dbReference type="PANTHER" id="PTHR11895:SF7">
    <property type="entry name" value="GLUTAMYL-TRNA(GLN) AMIDOTRANSFERASE SUBUNIT A, MITOCHONDRIAL"/>
    <property type="match status" value="1"/>
</dbReference>
<reference evidence="3" key="2">
    <citation type="submission" date="2023-01" db="EMBL/GenBank/DDBJ databases">
        <title>Draft genome sequence of Sneathiella chinensis strain NBRC 103408.</title>
        <authorList>
            <person name="Sun Q."/>
            <person name="Mori K."/>
        </authorList>
    </citation>
    <scope>NUCLEOTIDE SEQUENCE</scope>
    <source>
        <strain evidence="3">NBRC 103408</strain>
    </source>
</reference>
<comment type="caution">
    <text evidence="3">The sequence shown here is derived from an EMBL/GenBank/DDBJ whole genome shotgun (WGS) entry which is preliminary data.</text>
</comment>
<proteinExistence type="inferred from homology"/>
<dbReference type="Gene3D" id="3.90.1300.10">
    <property type="entry name" value="Amidase signature (AS) domain"/>
    <property type="match status" value="1"/>
</dbReference>
<sequence length="472" mass="50260">MSKELVYWSATELVAGYRTGAVSPVEATRAVLDQIRTYDSALNAFVLVREEEALAEAARSEVRWREGKPEGLVDGVPTTIKDIMLTEGMPTLKGSRLIDPAGPWLDDSPAVARLKEQGAVIVGKTTTPEFGWKGVTDSPLSGITRNPWNPSQTPGGSSGGAAAACAAGMGALHTGTDGGGSVRIPAAFSGIFGLKPSFGRVPAWPASVYGTVSHIGPMTRTVADAALMLQVMAGYDARDWYALPPSEVDFSVIPENGFKERKVAYSRTLGYATVDPEVLRHVDHAVELVKSLGAEVEEVDPGFGPPDEIFKVLWYSGASYAAKDFSQSDLDKMDPGLRQVVEMGREYTLTDFYDATAARAELGARMRAFHETYDLLLTPSLSVTAFEAGLLGPQQEDGVWMNWTPFSFPFNLTQQPACSVPCGLSADGLPIGMQIVGPMHADGTVLAAAAAFEKISPVAGARPDLAKLETGK</sequence>
<evidence type="ECO:0000256" key="1">
    <source>
        <dbReference type="ARBA" id="ARBA00009199"/>
    </source>
</evidence>
<protein>
    <submittedName>
        <fullName evidence="3">Amidase</fullName>
    </submittedName>
</protein>
<dbReference type="NCBIfam" id="NF004815">
    <property type="entry name" value="PRK06169.1"/>
    <property type="match status" value="1"/>
</dbReference>
<dbReference type="RefSeq" id="WP_169561219.1">
    <property type="nucleotide sequence ID" value="NZ_BSNF01000008.1"/>
</dbReference>
<dbReference type="PANTHER" id="PTHR11895">
    <property type="entry name" value="TRANSAMIDASE"/>
    <property type="match status" value="1"/>
</dbReference>
<comment type="similarity">
    <text evidence="1">Belongs to the amidase family.</text>
</comment>
<evidence type="ECO:0000313" key="3">
    <source>
        <dbReference type="EMBL" id="GLQ07153.1"/>
    </source>
</evidence>
<organism evidence="3 4">
    <name type="scientific">Sneathiella chinensis</name>
    <dbReference type="NCBI Taxonomy" id="349750"/>
    <lineage>
        <taxon>Bacteria</taxon>
        <taxon>Pseudomonadati</taxon>
        <taxon>Pseudomonadota</taxon>
        <taxon>Alphaproteobacteria</taxon>
        <taxon>Sneathiellales</taxon>
        <taxon>Sneathiellaceae</taxon>
        <taxon>Sneathiella</taxon>
    </lineage>
</organism>
<accession>A0ABQ5U623</accession>